<dbReference type="InterPro" id="IPR038595">
    <property type="entry name" value="LOR_sf"/>
</dbReference>
<dbReference type="RefSeq" id="WP_193836680.1">
    <property type="nucleotide sequence ID" value="NZ_CP061539.1"/>
</dbReference>
<organism evidence="2 3">
    <name type="scientific">Rothia terrae</name>
    <dbReference type="NCBI Taxonomy" id="396015"/>
    <lineage>
        <taxon>Bacteria</taxon>
        <taxon>Bacillati</taxon>
        <taxon>Actinomycetota</taxon>
        <taxon>Actinomycetes</taxon>
        <taxon>Micrococcales</taxon>
        <taxon>Micrococcaceae</taxon>
        <taxon>Rothia</taxon>
    </lineage>
</organism>
<proteinExistence type="inferred from homology"/>
<dbReference type="AlphaFoldDB" id="A0A7H2BG19"/>
<keyword evidence="3" id="KW-1185">Reference proteome</keyword>
<name>A0A7H2BG19_9MICC</name>
<dbReference type="InterPro" id="IPR007612">
    <property type="entry name" value="LOR"/>
</dbReference>
<gene>
    <name evidence="2" type="ORF">IDM49_05005</name>
</gene>
<dbReference type="SUPFAM" id="SSF54518">
    <property type="entry name" value="Tubby C-terminal domain-like"/>
    <property type="match status" value="1"/>
</dbReference>
<evidence type="ECO:0000256" key="1">
    <source>
        <dbReference type="ARBA" id="ARBA00005437"/>
    </source>
</evidence>
<sequence>MNEHYNLPALLTENSLIFQQTSGFMSNDFQIQNSAEQVLGDFVTQGDGLSRMVMGSRNFDLIGADGLVYLKLNDEITFGRDRFEIYSGNGERLASVVQNIALFSTKVTVEMAQGLILTLQGSPLKFDFDILAGTHRAAAVSRAWAGMGKGLMGRSRYNIELDPGAPPEIRLAIFGTVLALDLIRAKASKN</sequence>
<dbReference type="EMBL" id="CP061539">
    <property type="protein sequence ID" value="QNV38615.2"/>
    <property type="molecule type" value="Genomic_DNA"/>
</dbReference>
<dbReference type="Pfam" id="PF04525">
    <property type="entry name" value="LOR"/>
    <property type="match status" value="1"/>
</dbReference>
<evidence type="ECO:0000313" key="3">
    <source>
        <dbReference type="Proteomes" id="UP000516404"/>
    </source>
</evidence>
<dbReference type="Gene3D" id="2.40.160.200">
    <property type="entry name" value="LURP1-related"/>
    <property type="match status" value="1"/>
</dbReference>
<evidence type="ECO:0008006" key="4">
    <source>
        <dbReference type="Google" id="ProtNLM"/>
    </source>
</evidence>
<dbReference type="KEGG" id="rter:IDM49_05005"/>
<comment type="similarity">
    <text evidence="1">Belongs to the LOR family.</text>
</comment>
<accession>A0A7H2BG19</accession>
<reference evidence="2 3" key="1">
    <citation type="submission" date="2020-09" db="EMBL/GenBank/DDBJ databases">
        <title>Investigation of environmental microbes.</title>
        <authorList>
            <person name="Ou Y."/>
            <person name="Kang Q."/>
        </authorList>
    </citation>
    <scope>NUCLEOTIDE SEQUENCE [LARGE SCALE GENOMIC DNA]</scope>
    <source>
        <strain evidence="2 3">KJZ-14</strain>
    </source>
</reference>
<dbReference type="GeneID" id="96623586"/>
<protein>
    <recommendedName>
        <fullName evidence="4">Scramblase</fullName>
    </recommendedName>
</protein>
<dbReference type="InterPro" id="IPR025659">
    <property type="entry name" value="Tubby-like_C"/>
</dbReference>
<dbReference type="Proteomes" id="UP000516404">
    <property type="component" value="Chromosome"/>
</dbReference>
<evidence type="ECO:0000313" key="2">
    <source>
        <dbReference type="EMBL" id="QNV38615.2"/>
    </source>
</evidence>